<comment type="caution">
    <text evidence="2">The sequence shown here is derived from an EMBL/GenBank/DDBJ whole genome shotgun (WGS) entry which is preliminary data.</text>
</comment>
<accession>A0AAV7NRP7</accession>
<evidence type="ECO:0000313" key="2">
    <source>
        <dbReference type="EMBL" id="KAJ1117640.1"/>
    </source>
</evidence>
<reference evidence="2" key="1">
    <citation type="journal article" date="2022" name="bioRxiv">
        <title>Sequencing and chromosome-scale assembly of the giantPleurodeles waltlgenome.</title>
        <authorList>
            <person name="Brown T."/>
            <person name="Elewa A."/>
            <person name="Iarovenko S."/>
            <person name="Subramanian E."/>
            <person name="Araus A.J."/>
            <person name="Petzold A."/>
            <person name="Susuki M."/>
            <person name="Suzuki K.-i.T."/>
            <person name="Hayashi T."/>
            <person name="Toyoda A."/>
            <person name="Oliveira C."/>
            <person name="Osipova E."/>
            <person name="Leigh N.D."/>
            <person name="Simon A."/>
            <person name="Yun M.H."/>
        </authorList>
    </citation>
    <scope>NUCLEOTIDE SEQUENCE</scope>
    <source>
        <strain evidence="2">20211129_DDA</strain>
        <tissue evidence="2">Liver</tissue>
    </source>
</reference>
<name>A0AAV7NRP7_PLEWA</name>
<feature type="compositionally biased region" description="Low complexity" evidence="1">
    <location>
        <begin position="12"/>
        <end position="22"/>
    </location>
</feature>
<feature type="region of interest" description="Disordered" evidence="1">
    <location>
        <begin position="1"/>
        <end position="22"/>
    </location>
</feature>
<keyword evidence="3" id="KW-1185">Reference proteome</keyword>
<evidence type="ECO:0000256" key="1">
    <source>
        <dbReference type="SAM" id="MobiDB-lite"/>
    </source>
</evidence>
<evidence type="ECO:0000313" key="3">
    <source>
        <dbReference type="Proteomes" id="UP001066276"/>
    </source>
</evidence>
<dbReference type="EMBL" id="JANPWB010000012">
    <property type="protein sequence ID" value="KAJ1117640.1"/>
    <property type="molecule type" value="Genomic_DNA"/>
</dbReference>
<sequence length="95" mass="10483">MRETRAGRRRVAPPGADGHRSYSSVRGCVVSVGRRSPPPGRPLLGAGGLVRAPFHTPYPGRRRVDAFVFSECWASPRRQEEASLKYCTSGVRIFD</sequence>
<protein>
    <submittedName>
        <fullName evidence="2">Uncharacterized protein</fullName>
    </submittedName>
</protein>
<proteinExistence type="predicted"/>
<dbReference type="Proteomes" id="UP001066276">
    <property type="component" value="Chromosome 8"/>
</dbReference>
<gene>
    <name evidence="2" type="ORF">NDU88_005837</name>
</gene>
<organism evidence="2 3">
    <name type="scientific">Pleurodeles waltl</name>
    <name type="common">Iberian ribbed newt</name>
    <dbReference type="NCBI Taxonomy" id="8319"/>
    <lineage>
        <taxon>Eukaryota</taxon>
        <taxon>Metazoa</taxon>
        <taxon>Chordata</taxon>
        <taxon>Craniata</taxon>
        <taxon>Vertebrata</taxon>
        <taxon>Euteleostomi</taxon>
        <taxon>Amphibia</taxon>
        <taxon>Batrachia</taxon>
        <taxon>Caudata</taxon>
        <taxon>Salamandroidea</taxon>
        <taxon>Salamandridae</taxon>
        <taxon>Pleurodelinae</taxon>
        <taxon>Pleurodeles</taxon>
    </lineage>
</organism>
<dbReference type="AlphaFoldDB" id="A0AAV7NRP7"/>